<dbReference type="EMBL" id="CAVP010058859">
    <property type="protein sequence ID" value="CDL95257.1"/>
    <property type="molecule type" value="Genomic_DNA"/>
</dbReference>
<feature type="region of interest" description="Disordered" evidence="2">
    <location>
        <begin position="211"/>
        <end position="289"/>
    </location>
</feature>
<protein>
    <recommendedName>
        <fullName evidence="3">CCHC-type domain-containing protein</fullName>
    </recommendedName>
</protein>
<accession>W6NT04</accession>
<comment type="caution">
    <text evidence="4">The sequence shown here is derived from an EMBL/GenBank/DDBJ whole genome shotgun (WGS) entry which is preliminary data.</text>
</comment>
<feature type="non-terminal residue" evidence="4">
    <location>
        <position position="289"/>
    </location>
</feature>
<dbReference type="InterPro" id="IPR001878">
    <property type="entry name" value="Znf_CCHC"/>
</dbReference>
<organism evidence="4">
    <name type="scientific">Haemonchus contortus</name>
    <name type="common">Barber pole worm</name>
    <dbReference type="NCBI Taxonomy" id="6289"/>
    <lineage>
        <taxon>Eukaryota</taxon>
        <taxon>Metazoa</taxon>
        <taxon>Ecdysozoa</taxon>
        <taxon>Nematoda</taxon>
        <taxon>Chromadorea</taxon>
        <taxon>Rhabditida</taxon>
        <taxon>Rhabditina</taxon>
        <taxon>Rhabditomorpha</taxon>
        <taxon>Strongyloidea</taxon>
        <taxon>Trichostrongylidae</taxon>
        <taxon>Haemonchus</taxon>
    </lineage>
</organism>
<reference evidence="4" key="2">
    <citation type="submission" date="2013-05" db="EMBL/GenBank/DDBJ databases">
        <title>The genome and transcriptome of Haemonchus contortus: a key model parasite for drug and vaccine discovery.</title>
        <authorList>
            <person name="Laing R."/>
            <person name="Kikuchi T."/>
            <person name="Martinelli A."/>
            <person name="Tsai I.J."/>
            <person name="Beech R.N."/>
            <person name="Redman E."/>
            <person name="Holroyd N."/>
            <person name="Bartley D.J."/>
            <person name="Beasley H."/>
            <person name="Britton C."/>
            <person name="Curran D."/>
            <person name="Devaney E."/>
            <person name="Gilabert A."/>
            <person name="Jackson F."/>
            <person name="Hunt M."/>
            <person name="Johnston S."/>
            <person name="Kryukov I."/>
            <person name="Li K."/>
            <person name="Morrison A.A."/>
            <person name="Reid A.J."/>
            <person name="Sargison N."/>
            <person name="Saunders G."/>
            <person name="Wasmuth J.D."/>
            <person name="Wolstenholme A."/>
            <person name="Berriman M."/>
            <person name="Gilleard J.S."/>
            <person name="Cotton J.A."/>
        </authorList>
    </citation>
    <scope>NUCLEOTIDE SEQUENCE [LARGE SCALE GENOMIC DNA]</scope>
    <source>
        <strain evidence="4">ISE/inbred ISE</strain>
    </source>
</reference>
<keyword evidence="1" id="KW-0863">Zinc-finger</keyword>
<feature type="compositionally biased region" description="Basic and acidic residues" evidence="2">
    <location>
        <begin position="248"/>
        <end position="262"/>
    </location>
</feature>
<gene>
    <name evidence="4" type="ORF">HCOI_01821800</name>
</gene>
<dbReference type="AlphaFoldDB" id="W6NT04"/>
<keyword evidence="1" id="KW-0479">Metal-binding</keyword>
<sequence length="289" mass="33753">METGSYQSQPQEPDVATQMNTLAVTEITNKMEKTKPQIENAQLRKKRLEKRREELYGPEGTRMDVDEKNEATETRNDPIFVEWANSTVKNSPFDTVVKELKNRMRLESQESQAEALRAMRMLKKKEHQSVVQFCLELELLSSKAYPSCDEAALALIRAEVLHEQLREWPEAYHLYEILTNEEGYHVYERMKDAALRIEHLRKRRYDFNEKKLDKRERSGPGLKQQTPKEVSYFDSGRRSKDPSATQDCKLKEQQPKGVEKKPNTVKCAKCGKKGHSTEECWSRKDKREA</sequence>
<dbReference type="PROSITE" id="PS50158">
    <property type="entry name" value="ZF_CCHC"/>
    <property type="match status" value="1"/>
</dbReference>
<reference evidence="4" key="1">
    <citation type="submission" date="2013-03" db="EMBL/GenBank/DDBJ databases">
        <authorList>
            <person name="Aslett M."/>
        </authorList>
    </citation>
    <scope>NUCLEOTIDE SEQUENCE [LARGE SCALE GENOMIC DNA]</scope>
    <source>
        <strain evidence="4">ISE/inbred ISE</strain>
    </source>
</reference>
<dbReference type="GO" id="GO:0008270">
    <property type="term" value="F:zinc ion binding"/>
    <property type="evidence" value="ECO:0007669"/>
    <property type="project" value="UniProtKB-KW"/>
</dbReference>
<feature type="region of interest" description="Disordered" evidence="2">
    <location>
        <begin position="28"/>
        <end position="71"/>
    </location>
</feature>
<evidence type="ECO:0000256" key="1">
    <source>
        <dbReference type="PROSITE-ProRule" id="PRU00047"/>
    </source>
</evidence>
<evidence type="ECO:0000256" key="2">
    <source>
        <dbReference type="SAM" id="MobiDB-lite"/>
    </source>
</evidence>
<feature type="compositionally biased region" description="Basic and acidic residues" evidence="2">
    <location>
        <begin position="275"/>
        <end position="289"/>
    </location>
</feature>
<proteinExistence type="predicted"/>
<keyword evidence="1" id="KW-0862">Zinc</keyword>
<evidence type="ECO:0000313" key="4">
    <source>
        <dbReference type="EMBL" id="CDL95257.1"/>
    </source>
</evidence>
<feature type="compositionally biased region" description="Basic and acidic residues" evidence="2">
    <location>
        <begin position="50"/>
        <end position="71"/>
    </location>
</feature>
<dbReference type="GO" id="GO:0003676">
    <property type="term" value="F:nucleic acid binding"/>
    <property type="evidence" value="ECO:0007669"/>
    <property type="project" value="InterPro"/>
</dbReference>
<evidence type="ECO:0000259" key="3">
    <source>
        <dbReference type="PROSITE" id="PS50158"/>
    </source>
</evidence>
<name>W6NT04_HAECO</name>
<feature type="domain" description="CCHC-type" evidence="3">
    <location>
        <begin position="266"/>
        <end position="280"/>
    </location>
</feature>